<dbReference type="PROSITE" id="PS50268">
    <property type="entry name" value="CADHERIN_2"/>
    <property type="match status" value="3"/>
</dbReference>
<evidence type="ECO:0000256" key="2">
    <source>
        <dbReference type="ARBA" id="ARBA00022692"/>
    </source>
</evidence>
<evidence type="ECO:0000256" key="3">
    <source>
        <dbReference type="ARBA" id="ARBA00022737"/>
    </source>
</evidence>
<evidence type="ECO:0000256" key="8">
    <source>
        <dbReference type="PROSITE-ProRule" id="PRU00043"/>
    </source>
</evidence>
<dbReference type="SMART" id="SM00112">
    <property type="entry name" value="CA"/>
    <property type="match status" value="3"/>
</dbReference>
<evidence type="ECO:0000256" key="7">
    <source>
        <dbReference type="ARBA" id="ARBA00023180"/>
    </source>
</evidence>
<dbReference type="Pfam" id="PF00028">
    <property type="entry name" value="Cadherin"/>
    <property type="match status" value="2"/>
</dbReference>
<keyword evidence="11" id="KW-1185">Reference proteome</keyword>
<feature type="domain" description="Cadherin" evidence="10">
    <location>
        <begin position="347"/>
        <end position="443"/>
    </location>
</feature>
<dbReference type="FunFam" id="2.60.40.60:FF:000092">
    <property type="entry name" value="Protocadherin 8"/>
    <property type="match status" value="1"/>
</dbReference>
<dbReference type="SUPFAM" id="SSF49313">
    <property type="entry name" value="Cadherin-like"/>
    <property type="match status" value="3"/>
</dbReference>
<dbReference type="PROSITE" id="PS00232">
    <property type="entry name" value="CADHERIN_1"/>
    <property type="match status" value="2"/>
</dbReference>
<evidence type="ECO:0000256" key="5">
    <source>
        <dbReference type="ARBA" id="ARBA00022989"/>
    </source>
</evidence>
<evidence type="ECO:0000313" key="11">
    <source>
        <dbReference type="Proteomes" id="UP000050795"/>
    </source>
</evidence>
<protein>
    <recommendedName>
        <fullName evidence="10">Cadherin domain-containing protein</fullName>
    </recommendedName>
</protein>
<dbReference type="PANTHER" id="PTHR24028">
    <property type="entry name" value="CADHERIN-87A"/>
    <property type="match status" value="1"/>
</dbReference>
<dbReference type="Proteomes" id="UP000050795">
    <property type="component" value="Unassembled WGS sequence"/>
</dbReference>
<keyword evidence="3" id="KW-0677">Repeat</keyword>
<dbReference type="InterPro" id="IPR015919">
    <property type="entry name" value="Cadherin-like_sf"/>
</dbReference>
<keyword evidence="6 9" id="KW-0472">Membrane</keyword>
<sequence>MVEVTEDSDPQRSKDNFELITIHATDKDEGQNAKLHFALDEETPVHLLNVVTVDSNSGVLRTLGNLDREQLNAFTVTVVCADHGETQRMTKVFINVRVLDYNDNSPTFSQPYFEFLLKENNPVGQLIGYFEVTDNDIGENAELEIYIEENLERSQVHLTALNNNLKLSNDVKQLRFHSGGLFSSSGIRQRKYTDYSSKFKLSYQKRPKTNISASVSGPTLYDIQLYAESIIDRESLFLRDAAVFPSDLLRNYESFDSSTTTTTTAHNNNNYKYSELSKLSSQTNYSTVTPTIFLLIRAQDKGIPKLSEHVSIRVHILDDNDNSPRFLYPDSYSINKTKVILSYKEPVDYAFTQIQAVDDDAGENGTITYFIHSGNNEGYFKLNKHSGVLSVNKEISYSAIGEHLLRIEARDGGQPYRFTMAELIIEIDQSASKAYLTMDAYNFNGFSGFFNFGASGYTLNFYIIVGIITSACIISTVLITFVFVFLRKNKQQRNFQHIPIASDRNGNSNNNNNNINHGETNMTNSPLSWQKVDQMNSYEFGTIPGGYGVIQPLPDCLSQFSAIGGNSSLQLLNYPNGSIYSSPNTRDFHTDRRNSPEYFKYMENRNNYLVDDCNNNNNINNINRTNYCNYNIDNNISSNDTNYYNDTIGSRKIKIFIPRSHHDTINVMSTTHDESTCTDFKYPYKACSNYFNTEMQEAINPIHTRVKNHEIVSG</sequence>
<dbReference type="Gene3D" id="2.60.40.60">
    <property type="entry name" value="Cadherins"/>
    <property type="match status" value="4"/>
</dbReference>
<keyword evidence="7" id="KW-0325">Glycoprotein</keyword>
<dbReference type="PANTHER" id="PTHR24028:SF328">
    <property type="entry name" value="CADHERIN-3"/>
    <property type="match status" value="1"/>
</dbReference>
<comment type="subcellular location">
    <subcellularLocation>
        <location evidence="1">Membrane</location>
        <topology evidence="1">Single-pass membrane protein</topology>
    </subcellularLocation>
</comment>
<feature type="domain" description="Cadherin" evidence="10">
    <location>
        <begin position="2"/>
        <end position="108"/>
    </location>
</feature>
<dbReference type="PRINTS" id="PR00205">
    <property type="entry name" value="CADHERIN"/>
</dbReference>
<evidence type="ECO:0000313" key="12">
    <source>
        <dbReference type="WBParaSite" id="TREG1_108210.1"/>
    </source>
</evidence>
<keyword evidence="4 8" id="KW-0106">Calcium</keyword>
<keyword evidence="5 9" id="KW-1133">Transmembrane helix</keyword>
<organism evidence="11 12">
    <name type="scientific">Trichobilharzia regenti</name>
    <name type="common">Nasal bird schistosome</name>
    <dbReference type="NCBI Taxonomy" id="157069"/>
    <lineage>
        <taxon>Eukaryota</taxon>
        <taxon>Metazoa</taxon>
        <taxon>Spiralia</taxon>
        <taxon>Lophotrochozoa</taxon>
        <taxon>Platyhelminthes</taxon>
        <taxon>Trematoda</taxon>
        <taxon>Digenea</taxon>
        <taxon>Strigeidida</taxon>
        <taxon>Schistosomatoidea</taxon>
        <taxon>Schistosomatidae</taxon>
        <taxon>Trichobilharzia</taxon>
    </lineage>
</organism>
<evidence type="ECO:0000256" key="4">
    <source>
        <dbReference type="ARBA" id="ARBA00022837"/>
    </source>
</evidence>
<dbReference type="InterPro" id="IPR050174">
    <property type="entry name" value="Protocadherin/Cadherin-CA"/>
</dbReference>
<dbReference type="CDD" id="cd11304">
    <property type="entry name" value="Cadherin_repeat"/>
    <property type="match status" value="4"/>
</dbReference>
<reference evidence="12" key="2">
    <citation type="submission" date="2023-11" db="UniProtKB">
        <authorList>
            <consortium name="WormBaseParasite"/>
        </authorList>
    </citation>
    <scope>IDENTIFICATION</scope>
</reference>
<dbReference type="GO" id="GO:0005886">
    <property type="term" value="C:plasma membrane"/>
    <property type="evidence" value="ECO:0007669"/>
    <property type="project" value="InterPro"/>
</dbReference>
<dbReference type="GO" id="GO:0005509">
    <property type="term" value="F:calcium ion binding"/>
    <property type="evidence" value="ECO:0007669"/>
    <property type="project" value="UniProtKB-UniRule"/>
</dbReference>
<dbReference type="WBParaSite" id="TREG1_108210.1">
    <property type="protein sequence ID" value="TREG1_108210.1"/>
    <property type="gene ID" value="TREG1_108210"/>
</dbReference>
<name>A0AA85ITA3_TRIRE</name>
<evidence type="ECO:0000256" key="1">
    <source>
        <dbReference type="ARBA" id="ARBA00004167"/>
    </source>
</evidence>
<dbReference type="InterPro" id="IPR002126">
    <property type="entry name" value="Cadherin-like_dom"/>
</dbReference>
<dbReference type="AlphaFoldDB" id="A0AA85ITA3"/>
<evidence type="ECO:0000256" key="6">
    <source>
        <dbReference type="ARBA" id="ARBA00023136"/>
    </source>
</evidence>
<evidence type="ECO:0000259" key="10">
    <source>
        <dbReference type="PROSITE" id="PS50268"/>
    </source>
</evidence>
<accession>A0AA85ITA3</accession>
<feature type="domain" description="Cadherin" evidence="10">
    <location>
        <begin position="109"/>
        <end position="326"/>
    </location>
</feature>
<reference evidence="11" key="1">
    <citation type="submission" date="2022-06" db="EMBL/GenBank/DDBJ databases">
        <authorList>
            <person name="Berger JAMES D."/>
            <person name="Berger JAMES D."/>
        </authorList>
    </citation>
    <scope>NUCLEOTIDE SEQUENCE [LARGE SCALE GENOMIC DNA]</scope>
</reference>
<feature type="transmembrane region" description="Helical" evidence="9">
    <location>
        <begin position="461"/>
        <end position="486"/>
    </location>
</feature>
<evidence type="ECO:0000256" key="9">
    <source>
        <dbReference type="SAM" id="Phobius"/>
    </source>
</evidence>
<dbReference type="InterPro" id="IPR020894">
    <property type="entry name" value="Cadherin_CS"/>
</dbReference>
<keyword evidence="2 9" id="KW-0812">Transmembrane</keyword>
<proteinExistence type="predicted"/>
<dbReference type="GO" id="GO:0007156">
    <property type="term" value="P:homophilic cell adhesion via plasma membrane adhesion molecules"/>
    <property type="evidence" value="ECO:0007669"/>
    <property type="project" value="InterPro"/>
</dbReference>